<sequence>MAHDKPYLTLFIFTCIVTTNGWSFLISSPISTLLAQFFRVSLINVSLLTLLYMIASFIGIPVVLFILTRKEGERRRRREESGVDVGVPILGVLLLSAAMLNATGTTGKAIIALFAAWQQPSDTVPATSTHYTLYLLSQAAAALAQPVLIVVPPLLSNLYFTPDSRALATAVGSLGTVAGIALGLTPGAFMIAPSSYGQTHHKEELDVTRFAIVLTTCAVIADLAAIGLAIIATRYGLAGGSTTTTTTTTVVPSDGSPSSPPSFHPPPSPPPPPTPPPPPRPLYRNVPFLRLLVTFSIAYGAISTLYATLSLSLGISGFTNRHAALLGGAMVGLGLLGAGLASVWLDRTKRFTTALLVGTTSTTASFAIFCLLSSTPSLITSVDLRTVCLTASLLLLGFCSTAVLPLALECGVELTFPHSEVTSSSVLLLGGSAVGTGLLSMVGATADAHGGVQMSLRVIGMLCLLAVLPIVLPGKWRWRRTEWEEARKVAGRTSIQHGERVPLLA</sequence>
<dbReference type="SUPFAM" id="SSF103473">
    <property type="entry name" value="MFS general substrate transporter"/>
    <property type="match status" value="1"/>
</dbReference>
<gene>
    <name evidence="7" type="ORF">SSP0437_LOCUS5227</name>
</gene>
<keyword evidence="3 6" id="KW-1133">Transmembrane helix</keyword>
<dbReference type="GO" id="GO:0016020">
    <property type="term" value="C:membrane"/>
    <property type="evidence" value="ECO:0007669"/>
    <property type="project" value="UniProtKB-SubCell"/>
</dbReference>
<accession>A0A7S1VCA2</accession>
<evidence type="ECO:0000256" key="2">
    <source>
        <dbReference type="ARBA" id="ARBA00022692"/>
    </source>
</evidence>
<comment type="subcellular location">
    <subcellularLocation>
        <location evidence="1">Membrane</location>
        <topology evidence="1">Multi-pass membrane protein</topology>
    </subcellularLocation>
</comment>
<reference evidence="7" key="1">
    <citation type="submission" date="2021-01" db="EMBL/GenBank/DDBJ databases">
        <authorList>
            <person name="Corre E."/>
            <person name="Pelletier E."/>
            <person name="Niang G."/>
            <person name="Scheremetjew M."/>
            <person name="Finn R."/>
            <person name="Kale V."/>
            <person name="Holt S."/>
            <person name="Cochrane G."/>
            <person name="Meng A."/>
            <person name="Brown T."/>
            <person name="Cohen L."/>
        </authorList>
    </citation>
    <scope>NUCLEOTIDE SEQUENCE</scope>
    <source>
        <strain evidence="7">ATCC 50979</strain>
    </source>
</reference>
<dbReference type="PANTHER" id="PTHR10924">
    <property type="entry name" value="MAJOR FACILITATOR SUPERFAMILY PROTEIN-RELATED"/>
    <property type="match status" value="1"/>
</dbReference>
<feature type="transmembrane region" description="Helical" evidence="6">
    <location>
        <begin position="458"/>
        <end position="476"/>
    </location>
</feature>
<feature type="transmembrane region" description="Helical" evidence="6">
    <location>
        <begin position="288"/>
        <end position="311"/>
    </location>
</feature>
<organism evidence="7">
    <name type="scientific">Sexangularia sp. CB-2014</name>
    <dbReference type="NCBI Taxonomy" id="1486929"/>
    <lineage>
        <taxon>Eukaryota</taxon>
        <taxon>Amoebozoa</taxon>
        <taxon>Tubulinea</taxon>
        <taxon>Elardia</taxon>
        <taxon>Arcellinida</taxon>
        <taxon>Arcellinida incertae sedis</taxon>
        <taxon>Sexangularia</taxon>
    </lineage>
</organism>
<feature type="transmembrane region" description="Helical" evidence="6">
    <location>
        <begin position="210"/>
        <end position="232"/>
    </location>
</feature>
<feature type="transmembrane region" description="Helical" evidence="6">
    <location>
        <begin position="167"/>
        <end position="189"/>
    </location>
</feature>
<feature type="compositionally biased region" description="Low complexity" evidence="5">
    <location>
        <begin position="242"/>
        <end position="257"/>
    </location>
</feature>
<feature type="transmembrane region" description="Helical" evidence="6">
    <location>
        <begin position="133"/>
        <end position="155"/>
    </location>
</feature>
<evidence type="ECO:0000256" key="1">
    <source>
        <dbReference type="ARBA" id="ARBA00004141"/>
    </source>
</evidence>
<dbReference type="PANTHER" id="PTHR10924:SF6">
    <property type="entry name" value="SOLUTE CARRIER FAMILY 49 MEMBER A3"/>
    <property type="match status" value="1"/>
</dbReference>
<feature type="transmembrane region" description="Helical" evidence="6">
    <location>
        <begin position="323"/>
        <end position="345"/>
    </location>
</feature>
<dbReference type="Gene3D" id="1.20.1250.20">
    <property type="entry name" value="MFS general substrate transporter like domains"/>
    <property type="match status" value="2"/>
</dbReference>
<keyword evidence="4 6" id="KW-0472">Membrane</keyword>
<evidence type="ECO:0000256" key="4">
    <source>
        <dbReference type="ARBA" id="ARBA00023136"/>
    </source>
</evidence>
<feature type="region of interest" description="Disordered" evidence="5">
    <location>
        <begin position="242"/>
        <end position="279"/>
    </location>
</feature>
<dbReference type="AlphaFoldDB" id="A0A7S1VCA2"/>
<feature type="transmembrane region" description="Helical" evidence="6">
    <location>
        <begin position="384"/>
        <end position="406"/>
    </location>
</feature>
<dbReference type="InterPro" id="IPR049680">
    <property type="entry name" value="FLVCR1-2_SLC49-like"/>
</dbReference>
<feature type="transmembrane region" description="Helical" evidence="6">
    <location>
        <begin position="7"/>
        <end position="25"/>
    </location>
</feature>
<keyword evidence="2 6" id="KW-0812">Transmembrane</keyword>
<evidence type="ECO:0000256" key="6">
    <source>
        <dbReference type="SAM" id="Phobius"/>
    </source>
</evidence>
<feature type="transmembrane region" description="Helical" evidence="6">
    <location>
        <begin position="351"/>
        <end position="372"/>
    </location>
</feature>
<feature type="transmembrane region" description="Helical" evidence="6">
    <location>
        <begin position="45"/>
        <end position="68"/>
    </location>
</feature>
<name>A0A7S1VCA2_9EUKA</name>
<feature type="compositionally biased region" description="Pro residues" evidence="5">
    <location>
        <begin position="258"/>
        <end position="279"/>
    </location>
</feature>
<proteinExistence type="predicted"/>
<evidence type="ECO:0000313" key="7">
    <source>
        <dbReference type="EMBL" id="CAD9295113.1"/>
    </source>
</evidence>
<protein>
    <submittedName>
        <fullName evidence="7">Uncharacterized protein</fullName>
    </submittedName>
</protein>
<evidence type="ECO:0000256" key="3">
    <source>
        <dbReference type="ARBA" id="ARBA00022989"/>
    </source>
</evidence>
<dbReference type="EMBL" id="HBGL01006793">
    <property type="protein sequence ID" value="CAD9295113.1"/>
    <property type="molecule type" value="Transcribed_RNA"/>
</dbReference>
<dbReference type="InterPro" id="IPR036259">
    <property type="entry name" value="MFS_trans_sf"/>
</dbReference>
<feature type="transmembrane region" description="Helical" evidence="6">
    <location>
        <begin position="426"/>
        <end position="446"/>
    </location>
</feature>
<evidence type="ECO:0000256" key="5">
    <source>
        <dbReference type="SAM" id="MobiDB-lite"/>
    </source>
</evidence>